<dbReference type="SUPFAM" id="SSF109925">
    <property type="entry name" value="Lissencephaly-1 protein (Lis-1, PAF-AH alpha) N-terminal domain"/>
    <property type="match status" value="1"/>
</dbReference>
<keyword evidence="6" id="KW-0677">Repeat</keyword>
<evidence type="ECO:0000256" key="9">
    <source>
        <dbReference type="ARBA" id="ARBA00023212"/>
    </source>
</evidence>
<dbReference type="GO" id="GO:0051012">
    <property type="term" value="P:microtubule sliding"/>
    <property type="evidence" value="ECO:0007669"/>
    <property type="project" value="UniProtKB-UniRule"/>
</dbReference>
<feature type="repeat" description="WD" evidence="12">
    <location>
        <begin position="220"/>
        <end position="261"/>
    </location>
</feature>
<evidence type="ECO:0000256" key="11">
    <source>
        <dbReference type="HAMAP-Rule" id="MF_03141"/>
    </source>
</evidence>
<dbReference type="InterPro" id="IPR015943">
    <property type="entry name" value="WD40/YVTN_repeat-like_dom_sf"/>
</dbReference>
<dbReference type="InterPro" id="IPR019775">
    <property type="entry name" value="WD40_repeat_CS"/>
</dbReference>
<sequence length="442" mass="49884">MHLPLSVKQTKNYLKLIISPRSSIYSQKGDGHNQIAVERQREELNKAVADYLSSNGYLTALEGFKKDADMPGEVERKYGGLLEKKWTSVIRLQKKVMELESKLSEAEKEYIEGAPTRSKRSPSDWIPRPPEKFTLNGHRAPVTKVIFHPMYNLAVSSSEDATIKVWDFETGEYERSMKGHTDSVQDIALDANGKMLVSCSADMSIKLWDFTQTYQCLKTMRGHEHNVSSVTFLPSGDAIVSASRDRTIKMWEVATGYCTKTYTGHREWVRQVRVSPDGTLMASCSNDQTVRVWIIASKECKAELRGHDHVVECIAWAPESSHSAINEAAGADNKKGAYEGPFLVSGSRDKTLRVWDVGRGICLFSLEGHDNWVRGVVFHPHGKYIVSASDDKSLRVWDIRNKRCGKKLEAHPHFCTSLDFHKTQPFVVSGSVDQTVKIWECR</sequence>
<dbReference type="InterPro" id="IPR006594">
    <property type="entry name" value="LisH"/>
</dbReference>
<dbReference type="InterPro" id="IPR017252">
    <property type="entry name" value="Dynein_regulator_LIS1"/>
</dbReference>
<dbReference type="GO" id="GO:0051299">
    <property type="term" value="P:centrosome separation"/>
    <property type="evidence" value="ECO:0007669"/>
    <property type="project" value="UniProtKB-ARBA"/>
</dbReference>
<evidence type="ECO:0000256" key="2">
    <source>
        <dbReference type="ARBA" id="ARBA00022490"/>
    </source>
</evidence>
<dbReference type="GO" id="GO:0005813">
    <property type="term" value="C:centrosome"/>
    <property type="evidence" value="ECO:0007669"/>
    <property type="project" value="UniProtKB-SubCell"/>
</dbReference>
<keyword evidence="1 11" id="KW-0813">Transport</keyword>
<keyword evidence="7 11" id="KW-0498">Mitosis</keyword>
<evidence type="ECO:0000256" key="5">
    <source>
        <dbReference type="ARBA" id="ARBA00022701"/>
    </source>
</evidence>
<dbReference type="PROSITE" id="PS50294">
    <property type="entry name" value="WD_REPEATS_REGION"/>
    <property type="match status" value="6"/>
</dbReference>
<feature type="region of interest" description="Disordered" evidence="13">
    <location>
        <begin position="111"/>
        <end position="132"/>
    </location>
</feature>
<evidence type="ECO:0000256" key="12">
    <source>
        <dbReference type="PROSITE-ProRule" id="PRU00221"/>
    </source>
</evidence>
<gene>
    <name evidence="15" type="ORF">GE061_002225</name>
</gene>
<dbReference type="Gene3D" id="1.20.960.30">
    <property type="match status" value="1"/>
</dbReference>
<organism evidence="15 16">
    <name type="scientific">Apolygus lucorum</name>
    <name type="common">Small green plant bug</name>
    <name type="synonym">Lygocoris lucorum</name>
    <dbReference type="NCBI Taxonomy" id="248454"/>
    <lineage>
        <taxon>Eukaryota</taxon>
        <taxon>Metazoa</taxon>
        <taxon>Ecdysozoa</taxon>
        <taxon>Arthropoda</taxon>
        <taxon>Hexapoda</taxon>
        <taxon>Insecta</taxon>
        <taxon>Pterygota</taxon>
        <taxon>Neoptera</taxon>
        <taxon>Paraneoptera</taxon>
        <taxon>Hemiptera</taxon>
        <taxon>Heteroptera</taxon>
        <taxon>Panheteroptera</taxon>
        <taxon>Cimicomorpha</taxon>
        <taxon>Miridae</taxon>
        <taxon>Mirini</taxon>
        <taxon>Apolygus</taxon>
    </lineage>
</organism>
<dbReference type="GO" id="GO:0000132">
    <property type="term" value="P:establishment of mitotic spindle orientation"/>
    <property type="evidence" value="ECO:0007669"/>
    <property type="project" value="UniProtKB-UniRule"/>
</dbReference>
<keyword evidence="16" id="KW-1185">Reference proteome</keyword>
<feature type="repeat" description="WD" evidence="12">
    <location>
        <begin position="262"/>
        <end position="293"/>
    </location>
</feature>
<dbReference type="Pfam" id="PF00400">
    <property type="entry name" value="WD40"/>
    <property type="match status" value="7"/>
</dbReference>
<evidence type="ECO:0000256" key="4">
    <source>
        <dbReference type="ARBA" id="ARBA00022618"/>
    </source>
</evidence>
<evidence type="ECO:0000256" key="10">
    <source>
        <dbReference type="ARBA" id="ARBA00023306"/>
    </source>
</evidence>
<feature type="repeat" description="WD" evidence="12">
    <location>
        <begin position="408"/>
        <end position="442"/>
    </location>
</feature>
<dbReference type="Pfam" id="PF24951">
    <property type="entry name" value="LisH_PAC1"/>
    <property type="match status" value="1"/>
</dbReference>
<dbReference type="HAMAP" id="MF_03141">
    <property type="entry name" value="lis1"/>
    <property type="match status" value="1"/>
</dbReference>
<dbReference type="SUPFAM" id="SSF50978">
    <property type="entry name" value="WD40 repeat-like"/>
    <property type="match status" value="1"/>
</dbReference>
<feature type="repeat" description="WD" evidence="12">
    <location>
        <begin position="135"/>
        <end position="176"/>
    </location>
</feature>
<dbReference type="GO" id="GO:0005874">
    <property type="term" value="C:microtubule"/>
    <property type="evidence" value="ECO:0007669"/>
    <property type="project" value="UniProtKB-KW"/>
</dbReference>
<feature type="repeat" description="WD" evidence="12">
    <location>
        <begin position="366"/>
        <end position="407"/>
    </location>
</feature>
<evidence type="ECO:0000256" key="13">
    <source>
        <dbReference type="SAM" id="MobiDB-lite"/>
    </source>
</evidence>
<evidence type="ECO:0000256" key="7">
    <source>
        <dbReference type="ARBA" id="ARBA00022776"/>
    </source>
</evidence>
<dbReference type="InterPro" id="IPR056795">
    <property type="entry name" value="PAC1-like_LisH-like_dom"/>
</dbReference>
<comment type="similarity">
    <text evidence="11">Belongs to the WD repeat LIS1/nudF family.</text>
</comment>
<keyword evidence="9 11" id="KW-0206">Cytoskeleton</keyword>
<comment type="function">
    <text evidence="11">Positively regulates the activity of the minus-end directed microtubule motor protein dynein. May enhance dynein-mediated microtubule sliding by targeting dynein to the microtubule plus end. Required for several dynein- and microtubule-dependent processes.</text>
</comment>
<dbReference type="GO" id="GO:0030286">
    <property type="term" value="C:dynein complex"/>
    <property type="evidence" value="ECO:0007669"/>
    <property type="project" value="UniProtKB-ARBA"/>
</dbReference>
<dbReference type="PIRSF" id="PIRSF037647">
    <property type="entry name" value="Dynein_regulator_Lis1"/>
    <property type="match status" value="1"/>
</dbReference>
<dbReference type="PROSITE" id="PS00678">
    <property type="entry name" value="WD_REPEATS_1"/>
    <property type="match status" value="5"/>
</dbReference>
<reference evidence="15" key="1">
    <citation type="journal article" date="2021" name="Mol. Ecol. Resour.">
        <title>Apolygus lucorum genome provides insights into omnivorousness and mesophyll feeding.</title>
        <authorList>
            <person name="Liu Y."/>
            <person name="Liu H."/>
            <person name="Wang H."/>
            <person name="Huang T."/>
            <person name="Liu B."/>
            <person name="Yang B."/>
            <person name="Yin L."/>
            <person name="Li B."/>
            <person name="Zhang Y."/>
            <person name="Zhang S."/>
            <person name="Jiang F."/>
            <person name="Zhang X."/>
            <person name="Ren Y."/>
            <person name="Wang B."/>
            <person name="Wang S."/>
            <person name="Lu Y."/>
            <person name="Wu K."/>
            <person name="Fan W."/>
            <person name="Wang G."/>
        </authorList>
    </citation>
    <scope>NUCLEOTIDE SEQUENCE</scope>
    <source>
        <strain evidence="15">12Hb</strain>
    </source>
</reference>
<feature type="repeat" description="WD" evidence="12">
    <location>
        <begin position="177"/>
        <end position="209"/>
    </location>
</feature>
<dbReference type="GO" id="GO:0023052">
    <property type="term" value="P:signaling"/>
    <property type="evidence" value="ECO:0007669"/>
    <property type="project" value="UniProtKB-ARBA"/>
</dbReference>
<dbReference type="SMART" id="SM00667">
    <property type="entry name" value="LisH"/>
    <property type="match status" value="1"/>
</dbReference>
<evidence type="ECO:0000256" key="6">
    <source>
        <dbReference type="ARBA" id="ARBA00022737"/>
    </source>
</evidence>
<keyword evidence="3 12" id="KW-0853">WD repeat</keyword>
<dbReference type="AlphaFoldDB" id="A0A8S9X5Z4"/>
<comment type="caution">
    <text evidence="15">The sequence shown here is derived from an EMBL/GenBank/DDBJ whole genome shotgun (WGS) entry which is preliminary data.</text>
</comment>
<dbReference type="GO" id="GO:0070840">
    <property type="term" value="F:dynein complex binding"/>
    <property type="evidence" value="ECO:0007669"/>
    <property type="project" value="UniProtKB-UniRule"/>
</dbReference>
<name>A0A8S9X5Z4_APOLU</name>
<dbReference type="PROSITE" id="PS50896">
    <property type="entry name" value="LISH"/>
    <property type="match status" value="1"/>
</dbReference>
<dbReference type="OrthoDB" id="674604at2759"/>
<accession>A0A8S9X5Z4</accession>
<dbReference type="PRINTS" id="PR00320">
    <property type="entry name" value="GPROTEINBRPT"/>
</dbReference>
<dbReference type="InterPro" id="IPR037190">
    <property type="entry name" value="LIS1_N"/>
</dbReference>
<dbReference type="FunFam" id="1.20.960.30:FF:000002">
    <property type="entry name" value="Platelet-activating factor acetylhydrolase ib"/>
    <property type="match status" value="1"/>
</dbReference>
<keyword evidence="5 11" id="KW-0493">Microtubule</keyword>
<comment type="subcellular location">
    <subcellularLocation>
        <location evidence="11">Cytoplasm</location>
        <location evidence="11">Cytoskeleton</location>
    </subcellularLocation>
    <subcellularLocation>
        <location evidence="11">Cytoplasm</location>
        <location evidence="11">Cytoskeleton</location>
        <location evidence="11">Microtubule organizing center</location>
        <location evidence="11">Centrosome</location>
    </subcellularLocation>
    <text evidence="11">Localizes to the plus end of microtubules and to the centrosome.</text>
</comment>
<evidence type="ECO:0000256" key="1">
    <source>
        <dbReference type="ARBA" id="ARBA00022448"/>
    </source>
</evidence>
<evidence type="ECO:0000256" key="3">
    <source>
        <dbReference type="ARBA" id="ARBA00022574"/>
    </source>
</evidence>
<dbReference type="InterPro" id="IPR020472">
    <property type="entry name" value="WD40_PAC1"/>
</dbReference>
<comment type="domain">
    <text evidence="11">Dimerization mediated by the LisH domain may be required to activate dynein.</text>
</comment>
<dbReference type="PANTHER" id="PTHR19879:SF9">
    <property type="entry name" value="TRANSCRIPTION INITIATION FACTOR TFIID SUBUNIT 5"/>
    <property type="match status" value="1"/>
</dbReference>
<proteinExistence type="inferred from homology"/>
<dbReference type="Gene3D" id="2.130.10.10">
    <property type="entry name" value="YVTN repeat-like/Quinoprotein amine dehydrogenase"/>
    <property type="match status" value="1"/>
</dbReference>
<dbReference type="EMBL" id="WIXP02000010">
    <property type="protein sequence ID" value="KAF6203889.1"/>
    <property type="molecule type" value="Genomic_DNA"/>
</dbReference>
<evidence type="ECO:0000313" key="16">
    <source>
        <dbReference type="Proteomes" id="UP000466442"/>
    </source>
</evidence>
<evidence type="ECO:0000256" key="8">
    <source>
        <dbReference type="ARBA" id="ARBA00023054"/>
    </source>
</evidence>
<dbReference type="FunFam" id="2.130.10.10:FF:000342">
    <property type="entry name" value="Nuclear distribution protein PAC1"/>
    <property type="match status" value="1"/>
</dbReference>
<feature type="domain" description="PAC1-like LisH-like dimerisation" evidence="14">
    <location>
        <begin position="38"/>
        <end position="72"/>
    </location>
</feature>
<dbReference type="Proteomes" id="UP000466442">
    <property type="component" value="Unassembled WGS sequence"/>
</dbReference>
<protein>
    <recommendedName>
        <fullName evidence="11">Lissencephaly-1 homolog</fullName>
    </recommendedName>
</protein>
<keyword evidence="10 11" id="KW-0131">Cell cycle</keyword>
<dbReference type="GO" id="GO:0051225">
    <property type="term" value="P:spindle assembly"/>
    <property type="evidence" value="ECO:0007669"/>
    <property type="project" value="UniProtKB-ARBA"/>
</dbReference>
<dbReference type="GO" id="GO:0051301">
    <property type="term" value="P:cell division"/>
    <property type="evidence" value="ECO:0007669"/>
    <property type="project" value="UniProtKB-KW"/>
</dbReference>
<dbReference type="InterPro" id="IPR036322">
    <property type="entry name" value="WD40_repeat_dom_sf"/>
</dbReference>
<evidence type="ECO:0000313" key="15">
    <source>
        <dbReference type="EMBL" id="KAF6203889.1"/>
    </source>
</evidence>
<dbReference type="PROSITE" id="PS50082">
    <property type="entry name" value="WD_REPEATS_2"/>
    <property type="match status" value="7"/>
</dbReference>
<dbReference type="GO" id="GO:0006909">
    <property type="term" value="P:phagocytosis"/>
    <property type="evidence" value="ECO:0007669"/>
    <property type="project" value="UniProtKB-ARBA"/>
</dbReference>
<feature type="repeat" description="WD" evidence="12">
    <location>
        <begin position="339"/>
        <end position="357"/>
    </location>
</feature>
<dbReference type="GO" id="GO:0007154">
    <property type="term" value="P:cell communication"/>
    <property type="evidence" value="ECO:0007669"/>
    <property type="project" value="UniProtKB-ARBA"/>
</dbReference>
<keyword evidence="4 11" id="KW-0132">Cell division</keyword>
<dbReference type="CDD" id="cd00200">
    <property type="entry name" value="WD40"/>
    <property type="match status" value="1"/>
</dbReference>
<dbReference type="SMART" id="SM00320">
    <property type="entry name" value="WD40"/>
    <property type="match status" value="7"/>
</dbReference>
<keyword evidence="2 11" id="KW-0963">Cytoplasm</keyword>
<dbReference type="PANTHER" id="PTHR19879">
    <property type="entry name" value="TRANSCRIPTION INITIATION FACTOR TFIID"/>
    <property type="match status" value="1"/>
</dbReference>
<keyword evidence="8 11" id="KW-0175">Coiled coil</keyword>
<evidence type="ECO:0000259" key="14">
    <source>
        <dbReference type="Pfam" id="PF24951"/>
    </source>
</evidence>
<dbReference type="GO" id="GO:0005737">
    <property type="term" value="C:cytoplasm"/>
    <property type="evidence" value="ECO:0007669"/>
    <property type="project" value="UniProtKB-UniRule"/>
</dbReference>
<dbReference type="InterPro" id="IPR001680">
    <property type="entry name" value="WD40_rpt"/>
</dbReference>